<dbReference type="EMBL" id="NRSZ01001267">
    <property type="protein sequence ID" value="PNY20551.1"/>
    <property type="molecule type" value="Genomic_DNA"/>
</dbReference>
<protein>
    <submittedName>
        <fullName evidence="2">Cyanide hydratase</fullName>
    </submittedName>
</protein>
<organism evidence="2 3">
    <name type="scientific">Tolypocladium capitatum</name>
    <dbReference type="NCBI Taxonomy" id="45235"/>
    <lineage>
        <taxon>Eukaryota</taxon>
        <taxon>Fungi</taxon>
        <taxon>Dikarya</taxon>
        <taxon>Ascomycota</taxon>
        <taxon>Pezizomycotina</taxon>
        <taxon>Sordariomycetes</taxon>
        <taxon>Hypocreomycetidae</taxon>
        <taxon>Hypocreales</taxon>
        <taxon>Ophiocordycipitaceae</taxon>
        <taxon>Tolypocladium</taxon>
    </lineage>
</organism>
<evidence type="ECO:0000256" key="1">
    <source>
        <dbReference type="SAM" id="MobiDB-lite"/>
    </source>
</evidence>
<keyword evidence="3" id="KW-1185">Reference proteome</keyword>
<evidence type="ECO:0000313" key="3">
    <source>
        <dbReference type="Proteomes" id="UP000236621"/>
    </source>
</evidence>
<dbReference type="AlphaFoldDB" id="A0A2K3PZ47"/>
<proteinExistence type="predicted"/>
<reference evidence="2 3" key="1">
    <citation type="submission" date="2017-08" db="EMBL/GenBank/DDBJ databases">
        <title>Harnessing the power of phylogenomics to disentangle the directionality and signatures of interkingdom host jumping in the parasitic fungal genus Tolypocladium.</title>
        <authorList>
            <person name="Quandt C.A."/>
            <person name="Patterson W."/>
            <person name="Spatafora J.W."/>
        </authorList>
    </citation>
    <scope>NUCLEOTIDE SEQUENCE [LARGE SCALE GENOMIC DNA]</scope>
    <source>
        <strain evidence="2 3">CBS 113982</strain>
    </source>
</reference>
<feature type="region of interest" description="Disordered" evidence="1">
    <location>
        <begin position="88"/>
        <end position="215"/>
    </location>
</feature>
<gene>
    <name evidence="2" type="ORF">TCAP_07378</name>
</gene>
<dbReference type="Proteomes" id="UP000236621">
    <property type="component" value="Unassembled WGS sequence"/>
</dbReference>
<feature type="compositionally biased region" description="Low complexity" evidence="1">
    <location>
        <begin position="152"/>
        <end position="203"/>
    </location>
</feature>
<accession>A0A2K3PZ47</accession>
<name>A0A2K3PZ47_9HYPO</name>
<evidence type="ECO:0000313" key="2">
    <source>
        <dbReference type="EMBL" id="PNY20551.1"/>
    </source>
</evidence>
<feature type="non-terminal residue" evidence="2">
    <location>
        <position position="215"/>
    </location>
</feature>
<feature type="compositionally biased region" description="Basic and acidic residues" evidence="1">
    <location>
        <begin position="119"/>
        <end position="128"/>
    </location>
</feature>
<sequence length="215" mass="23742">MAGRVAHERTATAYIRRRRRRHLNQSLTTASTWTLYTHVCNPHHDARHHSQVRDHLRPPDWFDPETSVRKTVALILETDEKGCKLIAFPEGSPSTQRLNGSPDFNLPKRLPPEQSPTRLGRDAPDTRRRERRPNRSPSATRSLTATACTLHRSPSTPSEESSTTAARSSPPTSSASSTAMAPATRSTASSSSTSTWTRSCSPSGSPTLYVPNRPP</sequence>
<comment type="caution">
    <text evidence="2">The sequence shown here is derived from an EMBL/GenBank/DDBJ whole genome shotgun (WGS) entry which is preliminary data.</text>
</comment>